<accession>A0ABR6BNS1</accession>
<organism evidence="1 2">
    <name type="scientific">Kutzneria viridogrisea</name>
    <dbReference type="NCBI Taxonomy" id="47990"/>
    <lineage>
        <taxon>Bacteria</taxon>
        <taxon>Bacillati</taxon>
        <taxon>Actinomycetota</taxon>
        <taxon>Actinomycetes</taxon>
        <taxon>Pseudonocardiales</taxon>
        <taxon>Pseudonocardiaceae</taxon>
        <taxon>Kutzneria</taxon>
    </lineage>
</organism>
<name>A0ABR6BNS1_9PSEU</name>
<comment type="caution">
    <text evidence="1">The sequence shown here is derived from an EMBL/GenBank/DDBJ whole genome shotgun (WGS) entry which is preliminary data.</text>
</comment>
<proteinExistence type="predicted"/>
<dbReference type="EMBL" id="JACJID010000004">
    <property type="protein sequence ID" value="MBA8928365.1"/>
    <property type="molecule type" value="Genomic_DNA"/>
</dbReference>
<gene>
    <name evidence="1" type="ORF">BC739_005582</name>
</gene>
<evidence type="ECO:0000313" key="1">
    <source>
        <dbReference type="EMBL" id="MBA8928365.1"/>
    </source>
</evidence>
<dbReference type="Proteomes" id="UP000517916">
    <property type="component" value="Unassembled WGS sequence"/>
</dbReference>
<keyword evidence="2" id="KW-1185">Reference proteome</keyword>
<protein>
    <submittedName>
        <fullName evidence="1">Uncharacterized protein</fullName>
    </submittedName>
</protein>
<sequence>MTNWLPQNVFALFVFVTAVPLSRVLAQHGQRRVR</sequence>
<evidence type="ECO:0000313" key="2">
    <source>
        <dbReference type="Proteomes" id="UP000517916"/>
    </source>
</evidence>
<reference evidence="1 2" key="1">
    <citation type="submission" date="2020-08" db="EMBL/GenBank/DDBJ databases">
        <title>Genomic Encyclopedia of Archaeal and Bacterial Type Strains, Phase II (KMG-II): from individual species to whole genera.</title>
        <authorList>
            <person name="Goeker M."/>
        </authorList>
    </citation>
    <scope>NUCLEOTIDE SEQUENCE [LARGE SCALE GENOMIC DNA]</scope>
    <source>
        <strain evidence="1 2">DSM 43850</strain>
    </source>
</reference>